<dbReference type="Proteomes" id="UP000094444">
    <property type="component" value="Unassembled WGS sequence"/>
</dbReference>
<dbReference type="InParanoid" id="A0A2P5I3G7"/>
<gene>
    <name evidence="1" type="ORF">DHEL01_v204559</name>
</gene>
<reference evidence="1" key="1">
    <citation type="submission" date="2017-09" db="EMBL/GenBank/DDBJ databases">
        <title>Polyketide synthases of a Diaporthe helianthi virulent isolate.</title>
        <authorList>
            <person name="Baroncelli R."/>
        </authorList>
    </citation>
    <scope>NUCLEOTIDE SEQUENCE [LARGE SCALE GENOMIC DNA]</scope>
    <source>
        <strain evidence="1">7/96</strain>
    </source>
</reference>
<accession>A0A2P5I3G7</accession>
<dbReference type="AlphaFoldDB" id="A0A2P5I3G7"/>
<dbReference type="OrthoDB" id="2851338at2759"/>
<sequence>MPTPGLLMRLIQPLEGKTPSNEEWAPSNVGPNIDAIYRAQRTDDQSPEYNAMYFLSDISPLLKDDSFYEKDRDNSKTTLKSIAWVLASYINGEPFPDSNAPPTTPPLATEIVINGSTPKPEYEADYNNWYDQEHVGKLGAVPGWQLMRRYKFEKVYGEVETAGFYGINFYDEKNGLGGPEWQAGVTEWTLRIREQAAKPNVRRTWKLVGV</sequence>
<organism evidence="1 2">
    <name type="scientific">Diaporthe helianthi</name>
    <dbReference type="NCBI Taxonomy" id="158607"/>
    <lineage>
        <taxon>Eukaryota</taxon>
        <taxon>Fungi</taxon>
        <taxon>Dikarya</taxon>
        <taxon>Ascomycota</taxon>
        <taxon>Pezizomycotina</taxon>
        <taxon>Sordariomycetes</taxon>
        <taxon>Sordariomycetidae</taxon>
        <taxon>Diaporthales</taxon>
        <taxon>Diaporthaceae</taxon>
        <taxon>Diaporthe</taxon>
    </lineage>
</organism>
<dbReference type="EMBL" id="MAVT02000306">
    <property type="protein sequence ID" value="POS77042.1"/>
    <property type="molecule type" value="Genomic_DNA"/>
</dbReference>
<keyword evidence="2" id="KW-1185">Reference proteome</keyword>
<comment type="caution">
    <text evidence="1">The sequence shown here is derived from an EMBL/GenBank/DDBJ whole genome shotgun (WGS) entry which is preliminary data.</text>
</comment>
<proteinExistence type="predicted"/>
<evidence type="ECO:0000313" key="1">
    <source>
        <dbReference type="EMBL" id="POS77042.1"/>
    </source>
</evidence>
<protein>
    <submittedName>
        <fullName evidence="1">3-oxoadipate enol-lactonase</fullName>
    </submittedName>
</protein>
<name>A0A2P5I3G7_DIAHE</name>
<evidence type="ECO:0000313" key="2">
    <source>
        <dbReference type="Proteomes" id="UP000094444"/>
    </source>
</evidence>